<sequence length="164" mass="19251">MQINKLLVLNIALLTGLVGVVVHQKYFQSDEITGSRWACATFEEDFITRGYRRYENISDRSVVVFSSDRDMYIFQKGSLLTKKGESKEYELVYNGKYQVDGHALTVDYQKVSWNEQPTESEVFVRDMNSYVGTKTDFIYKVEDEQLFFFNQSETEESNFICYRI</sequence>
<dbReference type="RefSeq" id="WP_020197058.1">
    <property type="nucleotide sequence ID" value="NZ_BAOH01000097.1"/>
</dbReference>
<dbReference type="PATRIC" id="fig|1229493.5.peg.3278"/>
<reference evidence="1 2" key="1">
    <citation type="submission" date="2014-07" db="EMBL/GenBank/DDBJ databases">
        <title>Unique and conserved regions in Vibrio harveyi and related species in comparison with the shrimp pathogen Vibrio harveyi CAIM 1792.</title>
        <authorList>
            <person name="Espinoza-Valles I."/>
            <person name="Vora G."/>
            <person name="Leekitcharoenphon P."/>
            <person name="Ussery D."/>
            <person name="Hoj L."/>
            <person name="Gomez-Gil B."/>
        </authorList>
    </citation>
    <scope>NUCLEOTIDE SEQUENCE [LARGE SCALE GENOMIC DNA]</scope>
    <source>
        <strain evidence="2">CAIM 1854 / LMG 25443</strain>
    </source>
</reference>
<dbReference type="EMBL" id="JPRD01000037">
    <property type="protein sequence ID" value="KIF51439.1"/>
    <property type="molecule type" value="Genomic_DNA"/>
</dbReference>
<dbReference type="AlphaFoldDB" id="A0A0C1Z5N1"/>
<protein>
    <submittedName>
        <fullName evidence="1">Uncharacterized protein</fullName>
    </submittedName>
</protein>
<accession>A0A0C1Z5N1</accession>
<organism evidence="1 2">
    <name type="scientific">Vibrio owensii CAIM 1854 = LMG 25443</name>
    <dbReference type="NCBI Taxonomy" id="1229493"/>
    <lineage>
        <taxon>Bacteria</taxon>
        <taxon>Pseudomonadati</taxon>
        <taxon>Pseudomonadota</taxon>
        <taxon>Gammaproteobacteria</taxon>
        <taxon>Vibrionales</taxon>
        <taxon>Vibrionaceae</taxon>
        <taxon>Vibrio</taxon>
    </lineage>
</organism>
<dbReference type="Proteomes" id="UP000031586">
    <property type="component" value="Unassembled WGS sequence"/>
</dbReference>
<gene>
    <name evidence="1" type="ORF">H735_19735</name>
</gene>
<evidence type="ECO:0000313" key="2">
    <source>
        <dbReference type="Proteomes" id="UP000031586"/>
    </source>
</evidence>
<name>A0A0C1Z5N1_9VIBR</name>
<proteinExistence type="predicted"/>
<evidence type="ECO:0000313" key="1">
    <source>
        <dbReference type="EMBL" id="KIF51439.1"/>
    </source>
</evidence>
<comment type="caution">
    <text evidence="1">The sequence shown here is derived from an EMBL/GenBank/DDBJ whole genome shotgun (WGS) entry which is preliminary data.</text>
</comment>